<dbReference type="SUPFAM" id="SSF51735">
    <property type="entry name" value="NAD(P)-binding Rossmann-fold domains"/>
    <property type="match status" value="1"/>
</dbReference>
<dbReference type="PROSITE" id="PS00012">
    <property type="entry name" value="PHOSPHOPANTETHEINE"/>
    <property type="match status" value="1"/>
</dbReference>
<gene>
    <name evidence="7" type="ORF">BJX66DRAFT_348815</name>
</gene>
<evidence type="ECO:0000256" key="2">
    <source>
        <dbReference type="ARBA" id="ARBA00022553"/>
    </source>
</evidence>
<dbReference type="InterPro" id="IPR013120">
    <property type="entry name" value="FAR_NAD-bd"/>
</dbReference>
<dbReference type="Gene3D" id="1.10.1200.10">
    <property type="entry name" value="ACP-like"/>
    <property type="match status" value="1"/>
</dbReference>
<dbReference type="Gene3D" id="3.40.50.720">
    <property type="entry name" value="NAD(P)-binding Rossmann-like Domain"/>
    <property type="match status" value="1"/>
</dbReference>
<feature type="domain" description="AMP-dependent synthetase/ligase" evidence="4">
    <location>
        <begin position="23"/>
        <end position="343"/>
    </location>
</feature>
<protein>
    <submittedName>
        <fullName evidence="7">Acetyl-CoA synthetase-like protein</fullName>
    </submittedName>
</protein>
<dbReference type="InterPro" id="IPR009081">
    <property type="entry name" value="PP-bd_ACP"/>
</dbReference>
<dbReference type="Pfam" id="PF00501">
    <property type="entry name" value="AMP-binding"/>
    <property type="match status" value="1"/>
</dbReference>
<accession>A0ABR4GPF2</accession>
<dbReference type="InterPro" id="IPR006162">
    <property type="entry name" value="Ppantetheine_attach_site"/>
</dbReference>
<keyword evidence="2" id="KW-0597">Phosphoprotein</keyword>
<dbReference type="InterPro" id="IPR042099">
    <property type="entry name" value="ANL_N_sf"/>
</dbReference>
<feature type="compositionally biased region" description="Low complexity" evidence="3">
    <location>
        <begin position="1017"/>
        <end position="1027"/>
    </location>
</feature>
<name>A0ABR4GPF2_9EURO</name>
<dbReference type="InterPro" id="IPR036736">
    <property type="entry name" value="ACP-like_sf"/>
</dbReference>
<dbReference type="PANTHER" id="PTHR43439:SF2">
    <property type="entry name" value="ENZYME, PUTATIVE (JCVI)-RELATED"/>
    <property type="match status" value="1"/>
</dbReference>
<evidence type="ECO:0000259" key="5">
    <source>
        <dbReference type="Pfam" id="PF00550"/>
    </source>
</evidence>
<dbReference type="SUPFAM" id="SSF47336">
    <property type="entry name" value="ACP-like"/>
    <property type="match status" value="1"/>
</dbReference>
<reference evidence="7 8" key="1">
    <citation type="submission" date="2024-07" db="EMBL/GenBank/DDBJ databases">
        <title>Section-level genome sequencing and comparative genomics of Aspergillus sections Usti and Cavernicolus.</title>
        <authorList>
            <consortium name="Lawrence Berkeley National Laboratory"/>
            <person name="Nybo J.L."/>
            <person name="Vesth T.C."/>
            <person name="Theobald S."/>
            <person name="Frisvad J.C."/>
            <person name="Larsen T.O."/>
            <person name="Kjaerboelling I."/>
            <person name="Rothschild-Mancinelli K."/>
            <person name="Lyhne E.K."/>
            <person name="Kogle M.E."/>
            <person name="Barry K."/>
            <person name="Clum A."/>
            <person name="Na H."/>
            <person name="Ledsgaard L."/>
            <person name="Lin J."/>
            <person name="Lipzen A."/>
            <person name="Kuo A."/>
            <person name="Riley R."/>
            <person name="Mondo S."/>
            <person name="Labutti K."/>
            <person name="Haridas S."/>
            <person name="Pangalinan J."/>
            <person name="Salamov A.A."/>
            <person name="Simmons B.A."/>
            <person name="Magnuson J.K."/>
            <person name="Chen J."/>
            <person name="Drula E."/>
            <person name="Henrissat B."/>
            <person name="Wiebenga A."/>
            <person name="Lubbers R.J."/>
            <person name="Gomes A.C."/>
            <person name="Makela M.R."/>
            <person name="Stajich J."/>
            <person name="Grigoriev I.V."/>
            <person name="Mortensen U.H."/>
            <person name="De Vries R.P."/>
            <person name="Baker S.E."/>
            <person name="Andersen M.R."/>
        </authorList>
    </citation>
    <scope>NUCLEOTIDE SEQUENCE [LARGE SCALE GENOMIC DNA]</scope>
    <source>
        <strain evidence="7 8">CBS 209.92</strain>
    </source>
</reference>
<dbReference type="PANTHER" id="PTHR43439">
    <property type="entry name" value="PHENYLACETATE-COENZYME A LIGASE"/>
    <property type="match status" value="1"/>
</dbReference>
<comment type="caution">
    <text evidence="7">The sequence shown here is derived from an EMBL/GenBank/DDBJ whole genome shotgun (WGS) entry which is preliminary data.</text>
</comment>
<dbReference type="PROSITE" id="PS00455">
    <property type="entry name" value="AMP_BINDING"/>
    <property type="match status" value="1"/>
</dbReference>
<feature type="domain" description="Carrier" evidence="5">
    <location>
        <begin position="568"/>
        <end position="635"/>
    </location>
</feature>
<dbReference type="Pfam" id="PF23562">
    <property type="entry name" value="AMP-binding_C_3"/>
    <property type="match status" value="1"/>
</dbReference>
<keyword evidence="1" id="KW-0596">Phosphopantetheine</keyword>
<evidence type="ECO:0000313" key="8">
    <source>
        <dbReference type="Proteomes" id="UP001610563"/>
    </source>
</evidence>
<evidence type="ECO:0000256" key="1">
    <source>
        <dbReference type="ARBA" id="ARBA00022450"/>
    </source>
</evidence>
<dbReference type="InterPro" id="IPR051414">
    <property type="entry name" value="Adenylate-forming_Reductase"/>
</dbReference>
<evidence type="ECO:0000256" key="3">
    <source>
        <dbReference type="SAM" id="MobiDB-lite"/>
    </source>
</evidence>
<sequence length="1105" mass="122195">MANYRDDFSVYSTLLPHLIDHFAKTKPDAVYAEYPLSPTSYDLGFRLITFRDLANTVSGIAWWLTGILGLGNGEVLAYIGPNDLRYPALVLGAIKAGCFSPRLKTVLQPTRAFFKRLNCTKVLAPVLQPTPVESILSTCKAQLHDVPSVEELLGTRHRHFELSKMYPEAADQPLLIVHTSGSTGIPKPIIWTHEFVVKNMHLGNLEPPPGFEDMGQWTKGRRVFLAPPPFHAAGLIYLLYLGVPTDTVIVCPTASSPPTAAGLVKAMKLTPIKAAFVVPSIVHELAHDPELLEYCSQNLDLITYAGGDLPQAIGDTVASKLLLVNKYGASELGVLNAIYSPTYRDPQRDWRYLHFHPKLGAEFRQVTEDEYELVLVRTKETETHLPPFTLFPRLTDYHTRDLFVRHPDKQKANLWRYSARDDDVVVFLNGEKTNPISMEQHILASNPGVTGVLVSGAKRVQASLLVEISRETLSPAGRAMAIQRIWPSIEEANSLSPGHARIGKAHILFTTVDKPMLRTSKGTVQRAGTLALYARELDDLYARLDRVRAGNDELVRPGGVGDVSVVTEYIRNVLVSVTGWDEGGLRNQDNLFHLGFDSLHAIAAARQLKYGLDILNITPNMIYHNPSVSELTDAVTQYQYNQGTQEAPDEEQLQERSALLQEFLRHIHNDQATSKITGKITGNNTQGHTVLLTGSTGTLGTYLLDTLLLDPSVTHIYCLNRSHDSKNVQLQRTIQFSLNTSLSSSRPDLALPRETLIIIRKTTTHIIHNAWPVNFNHSLPSFKPHLMGLVNLINLATTAPRNPHLFYISSISSVMNHYMPTLKATTIPEEIVATTSTSSTGYGNSKYLAEHIINHAVKTQHLRASVARVGQIAAAVNGPGAWKREEWFPSLVRSSLWLGALPNSLGPVLDRVDWVPVDLLAAVLVEMAFGFTQSVIPEVGTDAGVEVLHPHNTFPTAWGVLTPTIASILASYCGRSMETIPLTEWIERVRRDLERSSDDGSDGNGDSNASRSRRNSSSHGSVVSGGEESLHTTLEENPAVKLLGFFESLVVDDADDIRVFETSRAVQRSKKLRNVPRVSAEWVKKWIREMLDGEILGSTSTTKSY</sequence>
<dbReference type="InterPro" id="IPR020845">
    <property type="entry name" value="AMP-binding_CS"/>
</dbReference>
<proteinExistence type="predicted"/>
<keyword evidence="8" id="KW-1185">Reference proteome</keyword>
<dbReference type="Pfam" id="PF07993">
    <property type="entry name" value="NAD_binding_4"/>
    <property type="match status" value="1"/>
</dbReference>
<evidence type="ECO:0000259" key="4">
    <source>
        <dbReference type="Pfam" id="PF00501"/>
    </source>
</evidence>
<dbReference type="EMBL" id="JBFTWV010000002">
    <property type="protein sequence ID" value="KAL2800944.1"/>
    <property type="molecule type" value="Genomic_DNA"/>
</dbReference>
<evidence type="ECO:0000259" key="6">
    <source>
        <dbReference type="Pfam" id="PF07993"/>
    </source>
</evidence>
<dbReference type="Proteomes" id="UP001610563">
    <property type="component" value="Unassembled WGS sequence"/>
</dbReference>
<dbReference type="InterPro" id="IPR036291">
    <property type="entry name" value="NAD(P)-bd_dom_sf"/>
</dbReference>
<evidence type="ECO:0000313" key="7">
    <source>
        <dbReference type="EMBL" id="KAL2800944.1"/>
    </source>
</evidence>
<dbReference type="Gene3D" id="3.40.50.12780">
    <property type="entry name" value="N-terminal domain of ligase-like"/>
    <property type="match status" value="1"/>
</dbReference>
<dbReference type="Pfam" id="PF00550">
    <property type="entry name" value="PP-binding"/>
    <property type="match status" value="1"/>
</dbReference>
<feature type="region of interest" description="Disordered" evidence="3">
    <location>
        <begin position="993"/>
        <end position="1030"/>
    </location>
</feature>
<dbReference type="InterPro" id="IPR000873">
    <property type="entry name" value="AMP-dep_synth/lig_dom"/>
</dbReference>
<dbReference type="SUPFAM" id="SSF56801">
    <property type="entry name" value="Acetyl-CoA synthetase-like"/>
    <property type="match status" value="1"/>
</dbReference>
<organism evidence="7 8">
    <name type="scientific">Aspergillus keveii</name>
    <dbReference type="NCBI Taxonomy" id="714993"/>
    <lineage>
        <taxon>Eukaryota</taxon>
        <taxon>Fungi</taxon>
        <taxon>Dikarya</taxon>
        <taxon>Ascomycota</taxon>
        <taxon>Pezizomycotina</taxon>
        <taxon>Eurotiomycetes</taxon>
        <taxon>Eurotiomycetidae</taxon>
        <taxon>Eurotiales</taxon>
        <taxon>Aspergillaceae</taxon>
        <taxon>Aspergillus</taxon>
        <taxon>Aspergillus subgen. Nidulantes</taxon>
    </lineage>
</organism>
<feature type="domain" description="Thioester reductase (TE)" evidence="6">
    <location>
        <begin position="692"/>
        <end position="922"/>
    </location>
</feature>